<evidence type="ECO:0000313" key="1">
    <source>
        <dbReference type="EMBL" id="SHG43823.1"/>
    </source>
</evidence>
<dbReference type="EMBL" id="LT670817">
    <property type="protein sequence ID" value="SHG43823.1"/>
    <property type="molecule type" value="Genomic_DNA"/>
</dbReference>
<dbReference type="AlphaFoldDB" id="A0A1M5JV16"/>
<accession>A0A1M5JV16</accession>
<organism evidence="1 2">
    <name type="scientific">Bradyrhizobium erythrophlei</name>
    <dbReference type="NCBI Taxonomy" id="1437360"/>
    <lineage>
        <taxon>Bacteria</taxon>
        <taxon>Pseudomonadati</taxon>
        <taxon>Pseudomonadota</taxon>
        <taxon>Alphaproteobacteria</taxon>
        <taxon>Hyphomicrobiales</taxon>
        <taxon>Nitrobacteraceae</taxon>
        <taxon>Bradyrhizobium</taxon>
    </lineage>
</organism>
<dbReference type="RefSeq" id="WP_079600726.1">
    <property type="nucleotide sequence ID" value="NZ_LT670817.1"/>
</dbReference>
<gene>
    <name evidence="1" type="ORF">SAMN05443248_1563</name>
</gene>
<evidence type="ECO:0000313" key="2">
    <source>
        <dbReference type="Proteomes" id="UP000189796"/>
    </source>
</evidence>
<reference evidence="1 2" key="1">
    <citation type="submission" date="2016-11" db="EMBL/GenBank/DDBJ databases">
        <authorList>
            <person name="Jaros S."/>
            <person name="Januszkiewicz K."/>
            <person name="Wedrychowicz H."/>
        </authorList>
    </citation>
    <scope>NUCLEOTIDE SEQUENCE [LARGE SCALE GENOMIC DNA]</scope>
    <source>
        <strain evidence="1 2">GAS138</strain>
    </source>
</reference>
<sequence length="192" mass="22695">MDYMPYQTRLNYIEGFDRMVHERIAENWQPYFLNFMFNNIPGKRSAKKQIMVDAVFRVYETLITKVVRKPKSPSWKEYCPFFIGCPDLPVAKSDKDLARNLNVNDGLHFNGCLLLPPENKCRLKGHLDDHFRSHQDLYYRDGYSLDRLHATYIHEGSMVDYALKHFKRGNVSYDDILILPRVSSELGRRSRK</sequence>
<dbReference type="OrthoDB" id="7992451at2"/>
<name>A0A1M5JV16_9BRAD</name>
<proteinExistence type="predicted"/>
<dbReference type="Proteomes" id="UP000189796">
    <property type="component" value="Chromosome I"/>
</dbReference>
<protein>
    <submittedName>
        <fullName evidence="1">Uncharacterized protein</fullName>
    </submittedName>
</protein>